<keyword evidence="1" id="KW-0472">Membrane</keyword>
<dbReference type="EMBL" id="CYYR01000023">
    <property type="protein sequence ID" value="CUO34672.1"/>
    <property type="molecule type" value="Genomic_DNA"/>
</dbReference>
<evidence type="ECO:0000313" key="11">
    <source>
        <dbReference type="Proteomes" id="UP000286271"/>
    </source>
</evidence>
<evidence type="ECO:0000313" key="4">
    <source>
        <dbReference type="EMBL" id="RGQ46758.1"/>
    </source>
</evidence>
<evidence type="ECO:0000313" key="2">
    <source>
        <dbReference type="EMBL" id="CRL41255.1"/>
    </source>
</evidence>
<keyword evidence="7" id="KW-1185">Reference proteome</keyword>
<accession>A0A0M6WUG4</accession>
<evidence type="ECO:0000313" key="8">
    <source>
        <dbReference type="Proteomes" id="UP000095395"/>
    </source>
</evidence>
<evidence type="ECO:0000313" key="9">
    <source>
        <dbReference type="Proteomes" id="UP000283738"/>
    </source>
</evidence>
<reference evidence="2" key="2">
    <citation type="submission" date="2015-05" db="EMBL/GenBank/DDBJ databases">
        <authorList>
            <person name="Wang D.B."/>
            <person name="Wang M."/>
        </authorList>
    </citation>
    <scope>NUCLEOTIDE SEQUENCE [LARGE SCALE GENOMIC DNA]</scope>
    <source>
        <strain evidence="2">L1-83</strain>
    </source>
</reference>
<evidence type="ECO:0000313" key="3">
    <source>
        <dbReference type="EMBL" id="CUO34672.1"/>
    </source>
</evidence>
<protein>
    <submittedName>
        <fullName evidence="2">Uncharacterized protein</fullName>
    </submittedName>
</protein>
<keyword evidence="1" id="KW-1133">Transmembrane helix</keyword>
<evidence type="ECO:0000256" key="1">
    <source>
        <dbReference type="SAM" id="Phobius"/>
    </source>
</evidence>
<dbReference type="Proteomes" id="UP000285820">
    <property type="component" value="Unassembled WGS sequence"/>
</dbReference>
<evidence type="ECO:0000313" key="6">
    <source>
        <dbReference type="EMBL" id="RHE93312.1"/>
    </source>
</evidence>
<dbReference type="RefSeq" id="WP_021922843.1">
    <property type="nucleotide sequence ID" value="NZ_CATWND010000058.1"/>
</dbReference>
<feature type="transmembrane region" description="Helical" evidence="1">
    <location>
        <begin position="6"/>
        <end position="26"/>
    </location>
</feature>
<sequence>MDEIFGRVTAILFAAAVFMGMPLLYMSERAKSAEQMYLLTVNTEFVDSICNTGFLTMEMYQQFYKEISAASGIYEVHMYREQKDIVLEQGDYSYESIFFDEKDMLAELEKNRVYEFERGDYLKVAIIKKKGWMDFVGNRDSSVNVLYGGTVRYEDF</sequence>
<dbReference type="EMBL" id="QRTF01000031">
    <property type="protein sequence ID" value="RGQ46758.1"/>
    <property type="molecule type" value="Genomic_DNA"/>
</dbReference>
<dbReference type="OrthoDB" id="2082320at2"/>
<dbReference type="Proteomes" id="UP000283738">
    <property type="component" value="Unassembled WGS sequence"/>
</dbReference>
<dbReference type="Proteomes" id="UP000095395">
    <property type="component" value="Unassembled WGS sequence"/>
</dbReference>
<dbReference type="STRING" id="360807.ERS852392_02893"/>
<gene>
    <name evidence="6" type="ORF">DW707_14820</name>
    <name evidence="5" type="ORF">DWY29_14075</name>
    <name evidence="4" type="ORF">DWY96_12610</name>
    <name evidence="3" type="ORF">ERS852392_02893</name>
    <name evidence="2" type="ORF">RIL183_28931</name>
</gene>
<evidence type="ECO:0000313" key="5">
    <source>
        <dbReference type="EMBL" id="RGR66083.1"/>
    </source>
</evidence>
<evidence type="ECO:0000313" key="7">
    <source>
        <dbReference type="Proteomes" id="UP000049828"/>
    </source>
</evidence>
<dbReference type="EMBL" id="QSKW01000030">
    <property type="protein sequence ID" value="RHE93312.1"/>
    <property type="molecule type" value="Genomic_DNA"/>
</dbReference>
<organism evidence="2 7">
    <name type="scientific">Roseburia inulinivorans</name>
    <dbReference type="NCBI Taxonomy" id="360807"/>
    <lineage>
        <taxon>Bacteria</taxon>
        <taxon>Bacillati</taxon>
        <taxon>Bacillota</taxon>
        <taxon>Clostridia</taxon>
        <taxon>Lachnospirales</taxon>
        <taxon>Lachnospiraceae</taxon>
        <taxon>Roseburia</taxon>
    </lineage>
</organism>
<dbReference type="Proteomes" id="UP000049828">
    <property type="component" value="Unassembled WGS sequence"/>
</dbReference>
<dbReference type="AlphaFoldDB" id="A0A0M6WUG4"/>
<name>A0A0M6WUG4_9FIRM</name>
<keyword evidence="1" id="KW-0812">Transmembrane</keyword>
<evidence type="ECO:0000313" key="10">
    <source>
        <dbReference type="Proteomes" id="UP000285820"/>
    </source>
</evidence>
<reference evidence="9 10" key="3">
    <citation type="submission" date="2018-08" db="EMBL/GenBank/DDBJ databases">
        <title>A genome reference for cultivated species of the human gut microbiota.</title>
        <authorList>
            <person name="Zou Y."/>
            <person name="Xue W."/>
            <person name="Luo G."/>
        </authorList>
    </citation>
    <scope>NUCLEOTIDE SEQUENCE [LARGE SCALE GENOMIC DNA]</scope>
    <source>
        <strain evidence="5 10">AF24-4</strain>
        <strain evidence="4 9">AF28-15</strain>
        <strain evidence="6 11">AM27-11</strain>
    </source>
</reference>
<dbReference type="EMBL" id="QRUN01000027">
    <property type="protein sequence ID" value="RGR66083.1"/>
    <property type="molecule type" value="Genomic_DNA"/>
</dbReference>
<dbReference type="EMBL" id="CVRS01000090">
    <property type="protein sequence ID" value="CRL41255.1"/>
    <property type="molecule type" value="Genomic_DNA"/>
</dbReference>
<proteinExistence type="predicted"/>
<dbReference type="Proteomes" id="UP000286271">
    <property type="component" value="Unassembled WGS sequence"/>
</dbReference>
<reference evidence="7" key="1">
    <citation type="submission" date="2015-05" db="EMBL/GenBank/DDBJ databases">
        <authorList>
            <consortium name="Pathogen Informatics"/>
        </authorList>
    </citation>
    <scope>NUCLEOTIDE SEQUENCE [LARGE SCALE GENOMIC DNA]</scope>
    <source>
        <strain evidence="3 8">2789STDY5608835</strain>
        <strain evidence="7">L1-83</strain>
    </source>
</reference>